<dbReference type="EMBL" id="VSSQ01055072">
    <property type="protein sequence ID" value="MPN08973.1"/>
    <property type="molecule type" value="Genomic_DNA"/>
</dbReference>
<evidence type="ECO:0000313" key="2">
    <source>
        <dbReference type="EMBL" id="MPN08973.1"/>
    </source>
</evidence>
<sequence>MGRYETSINLLNAGVISAYDCTTEALVTKLMYLLGEYNSPEEVKQRLSISICGEMTV</sequence>
<reference evidence="2" key="1">
    <citation type="submission" date="2019-08" db="EMBL/GenBank/DDBJ databases">
        <authorList>
            <person name="Kucharzyk K."/>
            <person name="Murdoch R.W."/>
            <person name="Higgins S."/>
            <person name="Loffler F."/>
        </authorList>
    </citation>
    <scope>NUCLEOTIDE SEQUENCE</scope>
</reference>
<dbReference type="InterPro" id="IPR036152">
    <property type="entry name" value="Asp/glu_Ase-like_sf"/>
</dbReference>
<comment type="caution">
    <text evidence="2">The sequence shown here is derived from an EMBL/GenBank/DDBJ whole genome shotgun (WGS) entry which is preliminary data.</text>
</comment>
<dbReference type="Gene3D" id="3.40.50.40">
    <property type="match status" value="1"/>
</dbReference>
<gene>
    <name evidence="2" type="ORF">SDC9_156261</name>
</gene>
<dbReference type="PIRSF" id="PIRSF001220">
    <property type="entry name" value="L-ASNase_gatD"/>
    <property type="match status" value="1"/>
</dbReference>
<evidence type="ECO:0000259" key="1">
    <source>
        <dbReference type="Pfam" id="PF17763"/>
    </source>
</evidence>
<dbReference type="AlphaFoldDB" id="A0A645F931"/>
<organism evidence="2">
    <name type="scientific">bioreactor metagenome</name>
    <dbReference type="NCBI Taxonomy" id="1076179"/>
    <lineage>
        <taxon>unclassified sequences</taxon>
        <taxon>metagenomes</taxon>
        <taxon>ecological metagenomes</taxon>
    </lineage>
</organism>
<name>A0A645F931_9ZZZZ</name>
<dbReference type="InterPro" id="IPR027473">
    <property type="entry name" value="L-asparaginase_C"/>
</dbReference>
<dbReference type="InterPro" id="IPR040919">
    <property type="entry name" value="Asparaginase_C"/>
</dbReference>
<dbReference type="PIRSF" id="PIRSF500176">
    <property type="entry name" value="L_ASNase"/>
    <property type="match status" value="1"/>
</dbReference>
<feature type="domain" description="Asparaginase/glutaminase C-terminal" evidence="1">
    <location>
        <begin position="1"/>
        <end position="45"/>
    </location>
</feature>
<dbReference type="PROSITE" id="PS51732">
    <property type="entry name" value="ASN_GLN_ASE_3"/>
    <property type="match status" value="1"/>
</dbReference>
<dbReference type="SUPFAM" id="SSF53774">
    <property type="entry name" value="Glutaminase/Asparaginase"/>
    <property type="match status" value="1"/>
</dbReference>
<accession>A0A645F931</accession>
<dbReference type="Pfam" id="PF17763">
    <property type="entry name" value="Asparaginase_C"/>
    <property type="match status" value="1"/>
</dbReference>
<proteinExistence type="predicted"/>
<protein>
    <recommendedName>
        <fullName evidence="1">Asparaginase/glutaminase C-terminal domain-containing protein</fullName>
    </recommendedName>
</protein>
<dbReference type="InterPro" id="IPR006034">
    <property type="entry name" value="Asparaginase/glutaminase-like"/>
</dbReference>